<organism evidence="1 2">
    <name type="scientific">Vibrio quintilis</name>
    <dbReference type="NCBI Taxonomy" id="1117707"/>
    <lineage>
        <taxon>Bacteria</taxon>
        <taxon>Pseudomonadati</taxon>
        <taxon>Pseudomonadota</taxon>
        <taxon>Gammaproteobacteria</taxon>
        <taxon>Vibrionales</taxon>
        <taxon>Vibrionaceae</taxon>
        <taxon>Vibrio</taxon>
    </lineage>
</organism>
<evidence type="ECO:0000313" key="1">
    <source>
        <dbReference type="EMBL" id="SHO55446.1"/>
    </source>
</evidence>
<proteinExistence type="predicted"/>
<dbReference type="AlphaFoldDB" id="A0A1M7YSD8"/>
<dbReference type="STRING" id="1117707.VQ7734_01176"/>
<sequence length="31" mass="3675">MYAKDQQARVPALLQAHSFIASYNHIIYRLR</sequence>
<keyword evidence="2" id="KW-1185">Reference proteome</keyword>
<reference evidence="2" key="1">
    <citation type="submission" date="2016-12" db="EMBL/GenBank/DDBJ databases">
        <authorList>
            <person name="Rodrigo-Torres L."/>
            <person name="Arahal R.D."/>
            <person name="Lucena T."/>
        </authorList>
    </citation>
    <scope>NUCLEOTIDE SEQUENCE [LARGE SCALE GENOMIC DNA]</scope>
</reference>
<accession>A0A1M7YSD8</accession>
<dbReference type="EMBL" id="FRFG01000014">
    <property type="protein sequence ID" value="SHO55446.1"/>
    <property type="molecule type" value="Genomic_DNA"/>
</dbReference>
<evidence type="ECO:0000313" key="2">
    <source>
        <dbReference type="Proteomes" id="UP000184600"/>
    </source>
</evidence>
<dbReference type="Proteomes" id="UP000184600">
    <property type="component" value="Unassembled WGS sequence"/>
</dbReference>
<protein>
    <submittedName>
        <fullName evidence="1">Uncharacterized protein</fullName>
    </submittedName>
</protein>
<name>A0A1M7YSD8_9VIBR</name>
<gene>
    <name evidence="1" type="ORF">VQ7734_01176</name>
</gene>